<dbReference type="GeneID" id="87939807"/>
<evidence type="ECO:0000313" key="2">
    <source>
        <dbReference type="EMBL" id="WQF78290.1"/>
    </source>
</evidence>
<dbReference type="InterPro" id="IPR046676">
    <property type="entry name" value="DUF6546"/>
</dbReference>
<gene>
    <name evidence="2" type="ORF">CDEST_03304</name>
</gene>
<feature type="domain" description="DUF6546" evidence="1">
    <location>
        <begin position="268"/>
        <end position="428"/>
    </location>
</feature>
<dbReference type="Proteomes" id="UP001322277">
    <property type="component" value="Chromosome 2"/>
</dbReference>
<evidence type="ECO:0000313" key="3">
    <source>
        <dbReference type="Proteomes" id="UP001322277"/>
    </source>
</evidence>
<protein>
    <recommendedName>
        <fullName evidence="1">DUF6546 domain-containing protein</fullName>
    </recommendedName>
</protein>
<organism evidence="2 3">
    <name type="scientific">Colletotrichum destructivum</name>
    <dbReference type="NCBI Taxonomy" id="34406"/>
    <lineage>
        <taxon>Eukaryota</taxon>
        <taxon>Fungi</taxon>
        <taxon>Dikarya</taxon>
        <taxon>Ascomycota</taxon>
        <taxon>Pezizomycotina</taxon>
        <taxon>Sordariomycetes</taxon>
        <taxon>Hypocreomycetidae</taxon>
        <taxon>Glomerellales</taxon>
        <taxon>Glomerellaceae</taxon>
        <taxon>Colletotrichum</taxon>
        <taxon>Colletotrichum destructivum species complex</taxon>
    </lineage>
</organism>
<dbReference type="RefSeq" id="XP_062775514.1">
    <property type="nucleotide sequence ID" value="XM_062919463.1"/>
</dbReference>
<dbReference type="AlphaFoldDB" id="A0AAX4I4S9"/>
<reference evidence="3" key="1">
    <citation type="journal article" date="2023" name="bioRxiv">
        <title>Complete genome of the Medicago anthracnose fungus, Colletotrichum destructivum, reveals a mini-chromosome-like region within a core chromosome.</title>
        <authorList>
            <person name="Lapalu N."/>
            <person name="Simon A."/>
            <person name="Lu A."/>
            <person name="Plaumann P.-L."/>
            <person name="Amselem J."/>
            <person name="Pigne S."/>
            <person name="Auger A."/>
            <person name="Koch C."/>
            <person name="Dallery J.-F."/>
            <person name="O'Connell R.J."/>
        </authorList>
    </citation>
    <scope>NUCLEOTIDE SEQUENCE [LARGE SCALE GENOMIC DNA]</scope>
    <source>
        <strain evidence="3">CBS 520.97</strain>
    </source>
</reference>
<accession>A0AAX4I4S9</accession>
<proteinExistence type="predicted"/>
<name>A0AAX4I4S9_9PEZI</name>
<dbReference type="Pfam" id="PF20183">
    <property type="entry name" value="DUF6546"/>
    <property type="match status" value="1"/>
</dbReference>
<sequence length="429" mass="49464">MITRSQARLKALKWASFPAESRLMVLSIVAHQKHPGWASLTSVCREWQYVLEKVNFYKVKLRVSCLDDFEYFISPRKREMIHHICFHVELPRYTSTCCSKRSSPSQRTSSVVSDGIWRLLSILSTWDPAAHLALEINVYSPSDCEHWFKNFYLSTDDVEHDEDATPDAWKAMTPHHDLQHGWMHGQRVKGPPRSAVLRLFRPIYLLFHETLTRVEAVTCLIIRRQLRRCISPWGLGLIIGALKGLESISYEPWAPYSAADKEFEDLDTLRRLTVFEDAYKFYDPFPKRPARVFWLGLGDPSEGLGAIFASKSLNLQHFAISFMVNAEEVFRHCHSTRSWSHLQSLALTSQLLQDDRGKSKQIEALLCRASVLAQKMPRLHKFVLWNGGKAHACAFIYRIDREDASAIWRGTWHLELSPLVVKSWQLAAS</sequence>
<keyword evidence="3" id="KW-1185">Reference proteome</keyword>
<dbReference type="EMBL" id="CP137306">
    <property type="protein sequence ID" value="WQF78290.1"/>
    <property type="molecule type" value="Genomic_DNA"/>
</dbReference>
<evidence type="ECO:0000259" key="1">
    <source>
        <dbReference type="Pfam" id="PF20183"/>
    </source>
</evidence>
<dbReference type="KEGG" id="cdet:87939807"/>